<dbReference type="InterPro" id="IPR050482">
    <property type="entry name" value="Sensor_HK_TwoCompSys"/>
</dbReference>
<evidence type="ECO:0000259" key="7">
    <source>
        <dbReference type="SMART" id="SM00387"/>
    </source>
</evidence>
<evidence type="ECO:0000313" key="9">
    <source>
        <dbReference type="Proteomes" id="UP000325684"/>
    </source>
</evidence>
<proteinExistence type="predicted"/>
<dbReference type="InterPro" id="IPR011712">
    <property type="entry name" value="Sig_transdc_His_kin_sub3_dim/P"/>
</dbReference>
<evidence type="ECO:0000256" key="2">
    <source>
        <dbReference type="ARBA" id="ARBA00022777"/>
    </source>
</evidence>
<accession>A0A5N3P7G2</accession>
<evidence type="ECO:0000256" key="5">
    <source>
        <dbReference type="SAM" id="MobiDB-lite"/>
    </source>
</evidence>
<feature type="transmembrane region" description="Helical" evidence="6">
    <location>
        <begin position="68"/>
        <end position="88"/>
    </location>
</feature>
<keyword evidence="6" id="KW-1133">Transmembrane helix</keyword>
<dbReference type="CDD" id="cd16917">
    <property type="entry name" value="HATPase_UhpB-NarQ-NarX-like"/>
    <property type="match status" value="1"/>
</dbReference>
<dbReference type="Proteomes" id="UP000325684">
    <property type="component" value="Unassembled WGS sequence"/>
</dbReference>
<dbReference type="PANTHER" id="PTHR24421:SF58">
    <property type="entry name" value="SIGNAL TRANSDUCTION HISTIDINE-PROTEIN KINASE_PHOSPHATASE UHPB"/>
    <property type="match status" value="1"/>
</dbReference>
<dbReference type="Pfam" id="PF07730">
    <property type="entry name" value="HisKA_3"/>
    <property type="match status" value="1"/>
</dbReference>
<keyword evidence="3" id="KW-0902">Two-component regulatory system</keyword>
<feature type="compositionally biased region" description="Low complexity" evidence="5">
    <location>
        <begin position="601"/>
        <end position="612"/>
    </location>
</feature>
<feature type="region of interest" description="Disordered" evidence="5">
    <location>
        <begin position="601"/>
        <end position="626"/>
    </location>
</feature>
<comment type="caution">
    <text evidence="8">The sequence shown here is derived from an EMBL/GenBank/DDBJ whole genome shotgun (WGS) entry which is preliminary data.</text>
</comment>
<evidence type="ECO:0000256" key="1">
    <source>
        <dbReference type="ARBA" id="ARBA00022679"/>
    </source>
</evidence>
<dbReference type="EMBL" id="VCMV01000029">
    <property type="protein sequence ID" value="KAB0265688.1"/>
    <property type="molecule type" value="Genomic_DNA"/>
</dbReference>
<dbReference type="SUPFAM" id="SSF55874">
    <property type="entry name" value="ATPase domain of HSP90 chaperone/DNA topoisomerase II/histidine kinase"/>
    <property type="match status" value="1"/>
</dbReference>
<feature type="transmembrane region" description="Helical" evidence="6">
    <location>
        <begin position="344"/>
        <end position="363"/>
    </location>
</feature>
<name>A0A5N3P7G2_9HYPH</name>
<keyword evidence="6" id="KW-0812">Transmembrane</keyword>
<keyword evidence="6" id="KW-0472">Membrane</keyword>
<keyword evidence="9" id="KW-1185">Reference proteome</keyword>
<dbReference type="AlphaFoldDB" id="A0A5N3P7G2"/>
<evidence type="ECO:0000256" key="6">
    <source>
        <dbReference type="SAM" id="Phobius"/>
    </source>
</evidence>
<dbReference type="Gene3D" id="1.20.5.1930">
    <property type="match status" value="1"/>
</dbReference>
<keyword evidence="1" id="KW-0808">Transferase</keyword>
<dbReference type="Pfam" id="PF02518">
    <property type="entry name" value="HATPase_c"/>
    <property type="match status" value="1"/>
</dbReference>
<gene>
    <name evidence="8" type="ORF">FEZ63_16855</name>
</gene>
<dbReference type="GO" id="GO:0046983">
    <property type="term" value="F:protein dimerization activity"/>
    <property type="evidence" value="ECO:0007669"/>
    <property type="project" value="InterPro"/>
</dbReference>
<keyword evidence="2" id="KW-0418">Kinase</keyword>
<dbReference type="InterPro" id="IPR003594">
    <property type="entry name" value="HATPase_dom"/>
</dbReference>
<keyword evidence="4" id="KW-0175">Coiled coil</keyword>
<evidence type="ECO:0000313" key="8">
    <source>
        <dbReference type="EMBL" id="KAB0265688.1"/>
    </source>
</evidence>
<dbReference type="GO" id="GO:0000155">
    <property type="term" value="F:phosphorelay sensor kinase activity"/>
    <property type="evidence" value="ECO:0007669"/>
    <property type="project" value="InterPro"/>
</dbReference>
<feature type="coiled-coil region" evidence="4">
    <location>
        <begin position="370"/>
        <end position="412"/>
    </location>
</feature>
<evidence type="ECO:0000256" key="4">
    <source>
        <dbReference type="SAM" id="Coils"/>
    </source>
</evidence>
<feature type="domain" description="Histidine kinase/HSP90-like ATPase" evidence="7">
    <location>
        <begin position="502"/>
        <end position="598"/>
    </location>
</feature>
<dbReference type="PANTHER" id="PTHR24421">
    <property type="entry name" value="NITRATE/NITRITE SENSOR PROTEIN NARX-RELATED"/>
    <property type="match status" value="1"/>
</dbReference>
<reference evidence="8 9" key="1">
    <citation type="journal article" date="2019" name="Microorganisms">
        <title>Genome Insights into the Novel Species Microvirga brassicacearum, a Rapeseed Endophyte with Biotechnological Potential.</title>
        <authorList>
            <person name="Jimenez-Gomez A."/>
            <person name="Saati-Santamaria Z."/>
            <person name="Igual J.M."/>
            <person name="Rivas R."/>
            <person name="Mateos P.F."/>
            <person name="Garcia-Fraile P."/>
        </authorList>
    </citation>
    <scope>NUCLEOTIDE SEQUENCE [LARGE SCALE GENOMIC DNA]</scope>
    <source>
        <strain evidence="8 9">CDVBN77</strain>
    </source>
</reference>
<sequence>MADRGLMPMLSRQRTSSGFNVRYRTEGPRRDPDPVALPLRPEVSVMSDGAVPKVARSLPVPPRLRGRLALTFAAVILVTCVLAAALLLSNALHERHHIRGDTLDTAIALSFGFDQEVAAGNALLKGLSSSPALKSGDAKGFYDQLKATPITDGSWLILSDLDGQVANTLREFEAPLPRHRDFPTYPEALNRIRARGWAVSGQMGSLLKPGTTVIALSLRINHNDGTMKGYITTILSQDRLGMILQGQEVPEGSMRGLYDRKNQPIVTMRGAETSSRIPMPNALAARLAAVNWSETVDGFVQDIDERGVPVLVAYRGSGATNWTTVVAVPLAQVNAPVTGVLRQMAGMAAFLLLAGGLAALFTARHLEQPLRSLSDQVKGAKKQVSELSGQLLALQEEERQRIARELHDSTAQHLVAANLGLASLGPEVQHSLSGRTALAEVERLLTEALRELRIFTYLLHPPNLAKDGLQTTLRDFAEGFAGRTGLVARIRIPEEVDDLPPDLQRAILRVVQESLTNVHRHAGASHVSVDARIISGRLFVRIGDNGHGMVAPARPGGPIRLGVGVAGMRARLEQFGGDLRIRTGRSGTGIVAMIPVPNAGRAPPPAGRMRLPWLPGRTKTDGEALS</sequence>
<dbReference type="OrthoDB" id="9778496at2"/>
<protein>
    <recommendedName>
        <fullName evidence="7">Histidine kinase/HSP90-like ATPase domain-containing protein</fullName>
    </recommendedName>
</protein>
<dbReference type="Gene3D" id="3.30.565.10">
    <property type="entry name" value="Histidine kinase-like ATPase, C-terminal domain"/>
    <property type="match status" value="1"/>
</dbReference>
<dbReference type="InterPro" id="IPR036890">
    <property type="entry name" value="HATPase_C_sf"/>
</dbReference>
<dbReference type="GO" id="GO:0016020">
    <property type="term" value="C:membrane"/>
    <property type="evidence" value="ECO:0007669"/>
    <property type="project" value="InterPro"/>
</dbReference>
<organism evidence="8 9">
    <name type="scientific">Microvirga brassicacearum</name>
    <dbReference type="NCBI Taxonomy" id="2580413"/>
    <lineage>
        <taxon>Bacteria</taxon>
        <taxon>Pseudomonadati</taxon>
        <taxon>Pseudomonadota</taxon>
        <taxon>Alphaproteobacteria</taxon>
        <taxon>Hyphomicrobiales</taxon>
        <taxon>Methylobacteriaceae</taxon>
        <taxon>Microvirga</taxon>
    </lineage>
</organism>
<evidence type="ECO:0000256" key="3">
    <source>
        <dbReference type="ARBA" id="ARBA00023012"/>
    </source>
</evidence>
<dbReference type="SMART" id="SM00387">
    <property type="entry name" value="HATPase_c"/>
    <property type="match status" value="1"/>
</dbReference>